<dbReference type="Proteomes" id="UP000774326">
    <property type="component" value="Unassembled WGS sequence"/>
</dbReference>
<dbReference type="AlphaFoldDB" id="A0A9P8QAV5"/>
<keyword evidence="2" id="KW-0396">Initiation factor</keyword>
<accession>A0A9P8QAV5</accession>
<evidence type="ECO:0000313" key="8">
    <source>
        <dbReference type="EMBL" id="KAH3686079.1"/>
    </source>
</evidence>
<dbReference type="GO" id="GO:0071074">
    <property type="term" value="F:eukaryotic initiation factor eIF2 binding"/>
    <property type="evidence" value="ECO:0007669"/>
    <property type="project" value="TreeGrafter"/>
</dbReference>
<dbReference type="Gene3D" id="2.20.25.350">
    <property type="match status" value="1"/>
</dbReference>
<name>A0A9P8QAV5_WICPI</name>
<feature type="compositionally biased region" description="Basic and acidic residues" evidence="6">
    <location>
        <begin position="179"/>
        <end position="195"/>
    </location>
</feature>
<keyword evidence="3" id="KW-0547">Nucleotide-binding</keyword>
<dbReference type="InterPro" id="IPR003307">
    <property type="entry name" value="W2_domain"/>
</dbReference>
<dbReference type="GO" id="GO:0001732">
    <property type="term" value="P:formation of cytoplasmic translation initiation complex"/>
    <property type="evidence" value="ECO:0007669"/>
    <property type="project" value="TreeGrafter"/>
</dbReference>
<comment type="similarity">
    <text evidence="1">Belongs to the eIF-2-beta/eIF-5 family.</text>
</comment>
<reference evidence="8" key="1">
    <citation type="journal article" date="2021" name="Open Biol.">
        <title>Shared evolutionary footprints suggest mitochondrial oxidative damage underlies multiple complex I losses in fungi.</title>
        <authorList>
            <person name="Schikora-Tamarit M.A."/>
            <person name="Marcet-Houben M."/>
            <person name="Nosek J."/>
            <person name="Gabaldon T."/>
        </authorList>
    </citation>
    <scope>NUCLEOTIDE SEQUENCE</scope>
    <source>
        <strain evidence="8">CBS2887</strain>
    </source>
</reference>
<dbReference type="PANTHER" id="PTHR23001">
    <property type="entry name" value="EUKARYOTIC TRANSLATION INITIATION FACTOR"/>
    <property type="match status" value="1"/>
</dbReference>
<organism evidence="8 9">
    <name type="scientific">Wickerhamomyces pijperi</name>
    <name type="common">Yeast</name>
    <name type="synonym">Pichia pijperi</name>
    <dbReference type="NCBI Taxonomy" id="599730"/>
    <lineage>
        <taxon>Eukaryota</taxon>
        <taxon>Fungi</taxon>
        <taxon>Dikarya</taxon>
        <taxon>Ascomycota</taxon>
        <taxon>Saccharomycotina</taxon>
        <taxon>Saccharomycetes</taxon>
        <taxon>Phaffomycetales</taxon>
        <taxon>Wickerhamomycetaceae</taxon>
        <taxon>Wickerhamomyces</taxon>
    </lineage>
</organism>
<dbReference type="FunFam" id="1.25.40.180:FF:000031">
    <property type="entry name" value="Eukaryotic translation initiation factor 5"/>
    <property type="match status" value="1"/>
</dbReference>
<evidence type="ECO:0000256" key="3">
    <source>
        <dbReference type="ARBA" id="ARBA00022741"/>
    </source>
</evidence>
<protein>
    <recommendedName>
        <fullName evidence="7">W2 domain-containing protein</fullName>
    </recommendedName>
</protein>
<dbReference type="SUPFAM" id="SSF48371">
    <property type="entry name" value="ARM repeat"/>
    <property type="match status" value="1"/>
</dbReference>
<dbReference type="InterPro" id="IPR016190">
    <property type="entry name" value="Transl_init_fac_IF2/IF5_Zn-bd"/>
</dbReference>
<dbReference type="Pfam" id="PF01873">
    <property type="entry name" value="eIF-5_eIF-2B"/>
    <property type="match status" value="1"/>
</dbReference>
<dbReference type="InterPro" id="IPR016024">
    <property type="entry name" value="ARM-type_fold"/>
</dbReference>
<dbReference type="InterPro" id="IPR045196">
    <property type="entry name" value="IF2/IF5"/>
</dbReference>
<evidence type="ECO:0000256" key="2">
    <source>
        <dbReference type="ARBA" id="ARBA00022540"/>
    </source>
</evidence>
<dbReference type="CDD" id="cd11561">
    <property type="entry name" value="W2_eIF5"/>
    <property type="match status" value="1"/>
</dbReference>
<dbReference type="SUPFAM" id="SSF75689">
    <property type="entry name" value="Zinc-binding domain of translation initiation factor 2 beta"/>
    <property type="match status" value="1"/>
</dbReference>
<keyword evidence="4" id="KW-0648">Protein biosynthesis</keyword>
<dbReference type="GO" id="GO:0003743">
    <property type="term" value="F:translation initiation factor activity"/>
    <property type="evidence" value="ECO:0007669"/>
    <property type="project" value="UniProtKB-KW"/>
</dbReference>
<evidence type="ECO:0000256" key="6">
    <source>
        <dbReference type="SAM" id="MobiDB-lite"/>
    </source>
</evidence>
<dbReference type="SMART" id="SM00515">
    <property type="entry name" value="eIF5C"/>
    <property type="match status" value="1"/>
</dbReference>
<gene>
    <name evidence="8" type="ORF">WICPIJ_002945</name>
</gene>
<sequence>MSLVNICRDNTDPFYRYKMPLIQSKIEGRGNGIKTAVVNTSEVARALGRPASYLIKFFGFELGAQTSINESSDRYLVNGVHDAPKLQDTLDGFINKFVLCGSCKNPETVIVITKDDNLIRDCKACGQRTTIDPRAKLSSYILKNPPESSKGSKKKKAATASANVVGGGMSISDIASGNKKKEETEEAKNADEDDDFLTKKINAEASALPDAQPVNDDDWAVDMSEEAVRKRAQELENMNLKDSAALTKYDEFGEYLLGFGEDKDELPSDIEIYKKAHELEITEDVETVQVLAQVLFDEEIVEQIEEHQGLLSKLITSADHEKALLGGLERFLGLDHPELLPLITKVLLKLYENDIVSEEVIKDWGSKVSKKYVTKEISKKVKKAAKPFVKWLEEAEEEESDDEE</sequence>
<dbReference type="FunFam" id="3.30.30.170:FF:000002">
    <property type="entry name" value="Eukaryotic translation initiation factor 5"/>
    <property type="match status" value="1"/>
</dbReference>
<evidence type="ECO:0000256" key="1">
    <source>
        <dbReference type="ARBA" id="ARBA00010397"/>
    </source>
</evidence>
<dbReference type="GO" id="GO:0005525">
    <property type="term" value="F:GTP binding"/>
    <property type="evidence" value="ECO:0007669"/>
    <property type="project" value="UniProtKB-KW"/>
</dbReference>
<dbReference type="InterPro" id="IPR002735">
    <property type="entry name" value="Transl_init_fac_IF2/IF5_dom"/>
</dbReference>
<dbReference type="EMBL" id="JAEUBG010001658">
    <property type="protein sequence ID" value="KAH3686079.1"/>
    <property type="molecule type" value="Genomic_DNA"/>
</dbReference>
<evidence type="ECO:0000256" key="4">
    <source>
        <dbReference type="ARBA" id="ARBA00022917"/>
    </source>
</evidence>
<dbReference type="Gene3D" id="1.25.40.180">
    <property type="match status" value="1"/>
</dbReference>
<reference evidence="8" key="2">
    <citation type="submission" date="2021-01" db="EMBL/GenBank/DDBJ databases">
        <authorList>
            <person name="Schikora-Tamarit M.A."/>
        </authorList>
    </citation>
    <scope>NUCLEOTIDE SEQUENCE</scope>
    <source>
        <strain evidence="8">CBS2887</strain>
    </source>
</reference>
<dbReference type="FunFam" id="2.20.25.350:FF:000001">
    <property type="entry name" value="Eukaryotic translation initiation factor 5"/>
    <property type="match status" value="1"/>
</dbReference>
<proteinExistence type="inferred from homology"/>
<dbReference type="Gene3D" id="3.30.30.170">
    <property type="match status" value="1"/>
</dbReference>
<dbReference type="GO" id="GO:0005829">
    <property type="term" value="C:cytosol"/>
    <property type="evidence" value="ECO:0007669"/>
    <property type="project" value="TreeGrafter"/>
</dbReference>
<evidence type="ECO:0000256" key="5">
    <source>
        <dbReference type="ARBA" id="ARBA00023134"/>
    </source>
</evidence>
<dbReference type="SUPFAM" id="SSF100966">
    <property type="entry name" value="Translation initiation factor 2 beta, aIF2beta, N-terminal domain"/>
    <property type="match status" value="1"/>
</dbReference>
<dbReference type="PANTHER" id="PTHR23001:SF7">
    <property type="entry name" value="EUKARYOTIC TRANSLATION INITIATION FACTOR 5"/>
    <property type="match status" value="1"/>
</dbReference>
<feature type="region of interest" description="Disordered" evidence="6">
    <location>
        <begin position="141"/>
        <end position="195"/>
    </location>
</feature>
<evidence type="ECO:0000313" key="9">
    <source>
        <dbReference type="Proteomes" id="UP000774326"/>
    </source>
</evidence>
<dbReference type="SMART" id="SM00653">
    <property type="entry name" value="eIF2B_5"/>
    <property type="match status" value="1"/>
</dbReference>
<dbReference type="GO" id="GO:0005092">
    <property type="term" value="F:GDP-dissociation inhibitor activity"/>
    <property type="evidence" value="ECO:0007669"/>
    <property type="project" value="TreeGrafter"/>
</dbReference>
<feature type="domain" description="W2" evidence="7">
    <location>
        <begin position="242"/>
        <end position="402"/>
    </location>
</feature>
<dbReference type="OrthoDB" id="10250831at2759"/>
<keyword evidence="5" id="KW-0342">GTP-binding</keyword>
<keyword evidence="9" id="KW-1185">Reference proteome</keyword>
<dbReference type="InterPro" id="IPR016189">
    <property type="entry name" value="Transl_init_fac_IF2/IF5_N"/>
</dbReference>
<comment type="caution">
    <text evidence="8">The sequence shown here is derived from an EMBL/GenBank/DDBJ whole genome shotgun (WGS) entry which is preliminary data.</text>
</comment>
<dbReference type="PROSITE" id="PS51363">
    <property type="entry name" value="W2"/>
    <property type="match status" value="1"/>
</dbReference>
<dbReference type="Pfam" id="PF02020">
    <property type="entry name" value="W2"/>
    <property type="match status" value="1"/>
</dbReference>
<evidence type="ECO:0000259" key="7">
    <source>
        <dbReference type="PROSITE" id="PS51363"/>
    </source>
</evidence>